<feature type="compositionally biased region" description="Basic and acidic residues" evidence="1">
    <location>
        <begin position="1006"/>
        <end position="1019"/>
    </location>
</feature>
<feature type="compositionally biased region" description="Polar residues" evidence="1">
    <location>
        <begin position="1070"/>
        <end position="1091"/>
    </location>
</feature>
<feature type="region of interest" description="Disordered" evidence="1">
    <location>
        <begin position="1040"/>
        <end position="1091"/>
    </location>
</feature>
<proteinExistence type="predicted"/>
<evidence type="ECO:0000256" key="1">
    <source>
        <dbReference type="SAM" id="MobiDB-lite"/>
    </source>
</evidence>
<feature type="compositionally biased region" description="Basic and acidic residues" evidence="1">
    <location>
        <begin position="573"/>
        <end position="598"/>
    </location>
</feature>
<feature type="region of interest" description="Disordered" evidence="1">
    <location>
        <begin position="963"/>
        <end position="1019"/>
    </location>
</feature>
<feature type="region of interest" description="Disordered" evidence="1">
    <location>
        <begin position="99"/>
        <end position="124"/>
    </location>
</feature>
<feature type="region of interest" description="Disordered" evidence="1">
    <location>
        <begin position="1224"/>
        <end position="1247"/>
    </location>
</feature>
<accession>A0ABD1GHU8</accession>
<feature type="region of interest" description="Disordered" evidence="1">
    <location>
        <begin position="503"/>
        <end position="599"/>
    </location>
</feature>
<feature type="compositionally biased region" description="Basic and acidic residues" evidence="1">
    <location>
        <begin position="353"/>
        <end position="373"/>
    </location>
</feature>
<evidence type="ECO:0000313" key="3">
    <source>
        <dbReference type="Proteomes" id="UP001567538"/>
    </source>
</evidence>
<feature type="compositionally biased region" description="Basic and acidic residues" evidence="1">
    <location>
        <begin position="1635"/>
        <end position="1644"/>
    </location>
</feature>
<feature type="region of interest" description="Disordered" evidence="1">
    <location>
        <begin position="668"/>
        <end position="695"/>
    </location>
</feature>
<name>A0ABD1GHU8_SALDI</name>
<organism evidence="2 3">
    <name type="scientific">Salvia divinorum</name>
    <name type="common">Maria pastora</name>
    <name type="synonym">Diviner's sage</name>
    <dbReference type="NCBI Taxonomy" id="28513"/>
    <lineage>
        <taxon>Eukaryota</taxon>
        <taxon>Viridiplantae</taxon>
        <taxon>Streptophyta</taxon>
        <taxon>Embryophyta</taxon>
        <taxon>Tracheophyta</taxon>
        <taxon>Spermatophyta</taxon>
        <taxon>Magnoliopsida</taxon>
        <taxon>eudicotyledons</taxon>
        <taxon>Gunneridae</taxon>
        <taxon>Pentapetalae</taxon>
        <taxon>asterids</taxon>
        <taxon>lamiids</taxon>
        <taxon>Lamiales</taxon>
        <taxon>Lamiaceae</taxon>
        <taxon>Nepetoideae</taxon>
        <taxon>Mentheae</taxon>
        <taxon>Salviinae</taxon>
        <taxon>Salvia</taxon>
        <taxon>Salvia subgen. Calosphace</taxon>
    </lineage>
</organism>
<feature type="region of interest" description="Disordered" evidence="1">
    <location>
        <begin position="178"/>
        <end position="268"/>
    </location>
</feature>
<feature type="compositionally biased region" description="Basic and acidic residues" evidence="1">
    <location>
        <begin position="178"/>
        <end position="202"/>
    </location>
</feature>
<feature type="compositionally biased region" description="Basic and acidic residues" evidence="1">
    <location>
        <begin position="979"/>
        <end position="989"/>
    </location>
</feature>
<feature type="compositionally biased region" description="Basic and acidic residues" evidence="1">
    <location>
        <begin position="1591"/>
        <end position="1603"/>
    </location>
</feature>
<dbReference type="PANTHER" id="PTHR33621">
    <property type="entry name" value="ASPARTIC/GLUTAMIC ACID-RICH PROTEIN"/>
    <property type="match status" value="1"/>
</dbReference>
<feature type="compositionally biased region" description="Basic residues" evidence="1">
    <location>
        <begin position="527"/>
        <end position="538"/>
    </location>
</feature>
<dbReference type="Proteomes" id="UP001567538">
    <property type="component" value="Unassembled WGS sequence"/>
</dbReference>
<feature type="compositionally biased region" description="Basic and acidic residues" evidence="1">
    <location>
        <begin position="218"/>
        <end position="229"/>
    </location>
</feature>
<sequence length="2298" mass="251630">MDFHSMNRKQLQALCKKHKIPANLSNLEMASRLTKFLREENVREIESVGETVNKKSKKVRFSPEHELIEFTRSPIKIKRRSRRNSVSGRDSNCSIEIVESGEMNEETVGSTTQTGEEEVKRNKRGRKAVECNDGQRIASAVDSCEDGQLEGDVVRSGRMTRLRGKTEAEGKIKCAKDDYKRDEKASDSVKNDEHPEIVEKHSRVTRSKAQKVTEAPAAEEKRGTKEVKGVGKVSAVRAKTGGNRDSLSKRGDEGEGKSAKGSDERIAEEHVAVEPQLVLRRSKRKVNGVGESEMLMCDTRKHENGKVKVKGSTKTLKLLASGVPEVDTDISGVEGDQGRGAVLKIEEPIQKMEPRRSNRRKTVIESDSLRGDTLRSSLTQSDIVPEVSKDEKMVSQPIGVTRRSTRMTLSLKLVSTSDTDSAVENLDAEKPISESCLREKENFAAVQKNTRVTRNTSKCKPPGSLDKIGTDSAVENIDAEKHISESCIGEKVNFAAVKKNTRLTRNTSKRKPSGSLDEIGGDSNIHQKNRVMRRKRGHVTGDAIIKNNDTISGEQSMKGRSSEKVVSPTAEGKFSDEMNQPHRLDKPKMLDASSHHDSSGIGESLFLDVQLSVSKDSESAKNSCSKNIISDVDLKSIKETHEMKEDVSAADRADNSCMNLANEGKLVNSNTNAASTSKSAARGTESSASEDQICNSSTVEVKEGKLLLEFDVQESVEQNIKEVDRNESEARTYSQAEDSGCNSKINDQVLPEGLNVPEEEGSAETCSSADSFLHGDQTDAKMDLEVAETEVDEHVQPCVSLVDHHNDQDDLELRASSNILDINNENTSRTPGVFESCGTDYTHSKSSSKLKEPSLGMTMHHVDNVAKGFETFFHKGRASELAEADEGGCSKDQSNSSDQFNESNMPELCHSERSAGIVSPDRGIFKDEYSFMNSDELCTDSTGVNLKKGHDDVQMAKLFDQDGRYGMTPQENENFSGEHSVEDSDEQRMSQHVSPSIAPTTMCNRTGDHEENLSAEGDEAHHFENKQSGLTEADENKFLKSHESSNSQETNPSTPPSSVSETQAEKQKSPVANSNELAHSNQRQGTLSSASELGGNALRFLKSSERKDAEGLIADEDVNDENYGIDEEVSAEASISDIKSCSVSKILSESLGDVKFQDTMETEHEHRNLVARKTESDTDEEATLVISRKLWTEAELQNLFGSSDEYAPPGLSDTFCQGSERANMTMSKNKSDPSHSDILTKNQEKEMDGESGIEIDANIYENVLASLFATPVKTMTPCKTDEIYSHDRILDGSVTSIQEWSEAMKENAATGVTSNEEAHNAGYEIESNIGTGGALLSDNGGDDICEDANEVESFDRALDKSETSIQEWSEAMKENVATGVTSNEEAHNAGYEIERNLGTGTALSDNGGDDICEDAKEVESFNRALDGSVTLIQELSEAVKENVGTGVSSNEEVHNAGYEIESNLGTGAAFSDNGGDDTCEDANEVEINLGTGAALSDNRGDDICEDLKEVESFELLNTSTGVLFKAEYDGCEALEDHLTHSKEKCLQESNSITEEDMEEHVIPQAESRLNDEATEKSIISVSGSPYMSEPRSYKSETNNKFEGEMTQSNISESSGVDLQKSDVPEKSHLPSACNNDHDNLRETSIETSSDPEVANIGSSEKGVSPLISLKVSPDCEESVLETDDQYEAKKLDGQDENKKSSQDISDELYTDSEVAIQENVSIGYNNCRELEQLVISDELYSISKKAKEMEMTAQTINNTDAPTEHGSFACGAVSGDDKKLETGEPVLSLDEEEVQDAEFELENSSCVGDLSPDNGGEDTCGKMNDVETVELKFTSTDVLSKTEYDSEASGVQLPENTGECQKGTSFIPEDNDEKVIPLETDNDHELTEEHFNYLYGTPNNLDKIGGCQNLLIENCLSESVRCKSRVDHNSEKEIIQDGEVEDELSVADLQKSNISKNSSNVIEEEGTYLPLSSEASPLYDELTQNKICGVKICDEIDTKGKSSQDVFSESHINSEVDIPKSLPDSNNLTEDAGLACGRELESMSLETNETGTQDLNKVVCPRELHLHIRDENNGNLMGDISMKDIEEAETLTAQMVQFPVHEFHFEKNVEDFKNDTRALSNSPASGSDEILRESDVADTIKEYIDSESSLPVIFENSGASLPSDILADTDEAVASEKSALPFYGKDISSHNMSEDEDTVPSLDCLNTEQEEATLSTRPAQVSGKAAISPECADKEGNTITAGLTMRKNARTILIHGTPSKLIAADMKENEPNQKRSNIGDITAARPAKRRPLQNLRWK</sequence>
<feature type="region of interest" description="Disordered" evidence="1">
    <location>
        <begin position="884"/>
        <end position="907"/>
    </location>
</feature>
<comment type="caution">
    <text evidence="2">The sequence shown here is derived from an EMBL/GenBank/DDBJ whole genome shotgun (WGS) entry which is preliminary data.</text>
</comment>
<feature type="compositionally biased region" description="Polar residues" evidence="1">
    <location>
        <begin position="547"/>
        <end position="559"/>
    </location>
</feature>
<feature type="compositionally biased region" description="Basic and acidic residues" evidence="1">
    <location>
        <begin position="1619"/>
        <end position="1628"/>
    </location>
</feature>
<feature type="region of interest" description="Disordered" evidence="1">
    <location>
        <begin position="1565"/>
        <end position="1659"/>
    </location>
</feature>
<feature type="region of interest" description="Disordered" evidence="1">
    <location>
        <begin position="353"/>
        <end position="377"/>
    </location>
</feature>
<feature type="compositionally biased region" description="Polar residues" evidence="1">
    <location>
        <begin position="684"/>
        <end position="695"/>
    </location>
</feature>
<dbReference type="EMBL" id="JBEAFC010000008">
    <property type="protein sequence ID" value="KAL1543694.1"/>
    <property type="molecule type" value="Genomic_DNA"/>
</dbReference>
<evidence type="ECO:0008006" key="4">
    <source>
        <dbReference type="Google" id="ProtNLM"/>
    </source>
</evidence>
<dbReference type="PANTHER" id="PTHR33621:SF2">
    <property type="entry name" value="RIBOSOMAL L1 DOMAIN-CONTAINING PROTEIN"/>
    <property type="match status" value="1"/>
</dbReference>
<evidence type="ECO:0000313" key="2">
    <source>
        <dbReference type="EMBL" id="KAL1543694.1"/>
    </source>
</evidence>
<feature type="compositionally biased region" description="Polar residues" evidence="1">
    <location>
        <begin position="891"/>
        <end position="904"/>
    </location>
</feature>
<protein>
    <recommendedName>
        <fullName evidence="4">SAP domain-containing protein</fullName>
    </recommendedName>
</protein>
<gene>
    <name evidence="2" type="ORF">AAHA92_20636</name>
</gene>
<feature type="compositionally biased region" description="Polar residues" evidence="1">
    <location>
        <begin position="1044"/>
        <end position="1062"/>
    </location>
</feature>
<feature type="compositionally biased region" description="Basic residues" evidence="1">
    <location>
        <begin position="503"/>
        <end position="512"/>
    </location>
</feature>
<feature type="compositionally biased region" description="Polar residues" evidence="1">
    <location>
        <begin position="990"/>
        <end position="1004"/>
    </location>
</feature>
<feature type="compositionally biased region" description="Basic and acidic residues" evidence="1">
    <location>
        <begin position="246"/>
        <end position="268"/>
    </location>
</feature>
<keyword evidence="3" id="KW-1185">Reference proteome</keyword>
<feature type="compositionally biased region" description="Polar residues" evidence="1">
    <location>
        <begin position="1604"/>
        <end position="1616"/>
    </location>
</feature>
<feature type="compositionally biased region" description="Polar residues" evidence="1">
    <location>
        <begin position="731"/>
        <end position="744"/>
    </location>
</feature>
<feature type="region of interest" description="Disordered" evidence="1">
    <location>
        <begin position="723"/>
        <end position="744"/>
    </location>
</feature>
<feature type="compositionally biased region" description="Basic residues" evidence="1">
    <location>
        <begin position="2286"/>
        <end position="2298"/>
    </location>
</feature>
<reference evidence="2 3" key="1">
    <citation type="submission" date="2024-06" db="EMBL/GenBank/DDBJ databases">
        <title>A chromosome level genome sequence of Diviner's sage (Salvia divinorum).</title>
        <authorList>
            <person name="Ford S.A."/>
            <person name="Ro D.-K."/>
            <person name="Ness R.W."/>
            <person name="Phillips M.A."/>
        </authorList>
    </citation>
    <scope>NUCLEOTIDE SEQUENCE [LARGE SCALE GENOMIC DNA]</scope>
    <source>
        <strain evidence="2">SAF-2024a</strain>
        <tissue evidence="2">Leaf</tissue>
    </source>
</reference>
<feature type="compositionally biased region" description="Low complexity" evidence="1">
    <location>
        <begin position="668"/>
        <end position="681"/>
    </location>
</feature>
<feature type="region of interest" description="Disordered" evidence="1">
    <location>
        <begin position="2267"/>
        <end position="2298"/>
    </location>
</feature>